<feature type="transmembrane region" description="Helical" evidence="1">
    <location>
        <begin position="51"/>
        <end position="76"/>
    </location>
</feature>
<accession>A0ABU4GMG3</accession>
<feature type="transmembrane region" description="Helical" evidence="1">
    <location>
        <begin position="97"/>
        <end position="128"/>
    </location>
</feature>
<evidence type="ECO:0000313" key="2">
    <source>
        <dbReference type="EMBL" id="MDW2798812.1"/>
    </source>
</evidence>
<sequence>MTTLLILSIFVIFTLLMMLRKISAVVALPLMGLAFALAAGVSLEKINNQVFGEGIFLLSEAIFPVFLAAILGQIIAKSRIAESIVKLAAELGGDNPFTITVLCFLAILFCFIGLMGTGALIMVGIIVLPI</sequence>
<organism evidence="2 3">
    <name type="scientific">Clostridium boliviensis</name>
    <dbReference type="NCBI Taxonomy" id="318465"/>
    <lineage>
        <taxon>Bacteria</taxon>
        <taxon>Bacillati</taxon>
        <taxon>Bacillota</taxon>
        <taxon>Clostridia</taxon>
        <taxon>Eubacteriales</taxon>
        <taxon>Clostridiaceae</taxon>
        <taxon>Clostridium</taxon>
    </lineage>
</organism>
<keyword evidence="1" id="KW-1133">Transmembrane helix</keyword>
<evidence type="ECO:0000256" key="1">
    <source>
        <dbReference type="SAM" id="Phobius"/>
    </source>
</evidence>
<proteinExistence type="predicted"/>
<keyword evidence="1" id="KW-0472">Membrane</keyword>
<comment type="caution">
    <text evidence="2">The sequence shown here is derived from an EMBL/GenBank/DDBJ whole genome shotgun (WGS) entry which is preliminary data.</text>
</comment>
<dbReference type="EMBL" id="JAWONS010000239">
    <property type="protein sequence ID" value="MDW2798812.1"/>
    <property type="molecule type" value="Genomic_DNA"/>
</dbReference>
<dbReference type="Proteomes" id="UP001276854">
    <property type="component" value="Unassembled WGS sequence"/>
</dbReference>
<keyword evidence="3" id="KW-1185">Reference proteome</keyword>
<gene>
    <name evidence="2" type="ORF">RZO55_14635</name>
</gene>
<evidence type="ECO:0008006" key="4">
    <source>
        <dbReference type="Google" id="ProtNLM"/>
    </source>
</evidence>
<reference evidence="2 3" key="1">
    <citation type="submission" date="2023-10" db="EMBL/GenBank/DDBJ databases">
        <title>A novel Glycoside Hydrolase 43-Like Enzyme from Clostrdium boliviensis is an Endo-xylanase, and a Candidate for Xylooligosaccharides Production from Different Xylan Substrates.</title>
        <authorList>
            <person name="Alvarez M.T."/>
            <person name="Rocabado-Villegas L.R."/>
            <person name="Salas-Veizaga D.M."/>
            <person name="Linares-Pasten J.A."/>
            <person name="Gudmundsdottir E.E."/>
            <person name="Hreggvidsson G.O."/>
            <person name="Adlercreutz P."/>
            <person name="Nordberg Karlsson E."/>
        </authorList>
    </citation>
    <scope>NUCLEOTIDE SEQUENCE [LARGE SCALE GENOMIC DNA]</scope>
    <source>
        <strain evidence="2 3">E-1</strain>
    </source>
</reference>
<protein>
    <recommendedName>
        <fullName evidence="4">Citrate transporter</fullName>
    </recommendedName>
</protein>
<name>A0ABU4GMG3_9CLOT</name>
<keyword evidence="1" id="KW-0812">Transmembrane</keyword>
<feature type="non-terminal residue" evidence="2">
    <location>
        <position position="130"/>
    </location>
</feature>
<evidence type="ECO:0000313" key="3">
    <source>
        <dbReference type="Proteomes" id="UP001276854"/>
    </source>
</evidence>